<dbReference type="Proteomes" id="UP000309033">
    <property type="component" value="Unassembled WGS sequence"/>
</dbReference>
<gene>
    <name evidence="2" type="ORF">FED44_14535</name>
</gene>
<dbReference type="AlphaFoldDB" id="A0A5R8Z2I9"/>
<dbReference type="PROSITE" id="PS51257">
    <property type="entry name" value="PROKAR_LIPOPROTEIN"/>
    <property type="match status" value="1"/>
</dbReference>
<evidence type="ECO:0000256" key="1">
    <source>
        <dbReference type="SAM" id="SignalP"/>
    </source>
</evidence>
<dbReference type="EMBL" id="VANP01000005">
    <property type="protein sequence ID" value="TLP59525.1"/>
    <property type="molecule type" value="Genomic_DNA"/>
</dbReference>
<protein>
    <submittedName>
        <fullName evidence="2">Uncharacterized protein</fullName>
    </submittedName>
</protein>
<reference evidence="2" key="1">
    <citation type="submission" date="2019-05" db="EMBL/GenBank/DDBJ databases">
        <title>Isolation, diversity and antifungal activity of Actinobacteria from wheat.</title>
        <authorList>
            <person name="Yu B."/>
        </authorList>
    </citation>
    <scope>NUCLEOTIDE SEQUENCE [LARGE SCALE GENOMIC DNA]</scope>
    <source>
        <strain evidence="2">NEAU-HEGS1-5</strain>
    </source>
</reference>
<feature type="chain" id="PRO_5024302160" evidence="1">
    <location>
        <begin position="30"/>
        <end position="257"/>
    </location>
</feature>
<keyword evidence="3" id="KW-1185">Reference proteome</keyword>
<comment type="caution">
    <text evidence="2">The sequence shown here is derived from an EMBL/GenBank/DDBJ whole genome shotgun (WGS) entry which is preliminary data.</text>
</comment>
<accession>A0A5R8Z2I9</accession>
<organism evidence="2 3">
    <name type="scientific">Microbispora triticiradicis</name>
    <dbReference type="NCBI Taxonomy" id="2200763"/>
    <lineage>
        <taxon>Bacteria</taxon>
        <taxon>Bacillati</taxon>
        <taxon>Actinomycetota</taxon>
        <taxon>Actinomycetes</taxon>
        <taxon>Streptosporangiales</taxon>
        <taxon>Streptosporangiaceae</taxon>
        <taxon>Microbispora</taxon>
    </lineage>
</organism>
<feature type="signal peptide" evidence="1">
    <location>
        <begin position="1"/>
        <end position="29"/>
    </location>
</feature>
<evidence type="ECO:0000313" key="2">
    <source>
        <dbReference type="EMBL" id="TLP59525.1"/>
    </source>
</evidence>
<proteinExistence type="predicted"/>
<name>A0A5R8Z2I9_9ACTN</name>
<sequence>MTGDRRVRGIGIAILAVGTSMLVACSAQPAVDLHSANAASGASRQTETRGSVDVSVLRVGFADFYAEKSPEALARKRPIVAAGIVDGWQQGPILESYPNGPLDYRIVLRVKITEPLKGVQGRKSIANNIVYIELDQGAVMRDDNLAPKDWKPIHPVSDFERAIPTGTPVLVFPRERPPHEEKVQNLGDALPANAELMTVHPQGLLFEDPALMKRRDEDISALVGAFEDIRQGGEAWGEAKSMRDMMDRLKRNGISGG</sequence>
<evidence type="ECO:0000313" key="3">
    <source>
        <dbReference type="Proteomes" id="UP000309033"/>
    </source>
</evidence>
<keyword evidence="1" id="KW-0732">Signal</keyword>
<dbReference type="OrthoDB" id="3522933at2"/>